<dbReference type="InterPro" id="IPR043504">
    <property type="entry name" value="Peptidase_S1_PA_chymotrypsin"/>
</dbReference>
<sequence>MKNILLILLSIIFFFSSNISFETPSSKLFGGVPAKPGQFPYAVSLRDLNGTHQCGGAILNNKWIITASHCIDNETVDTVKVTYGTIYNTGAEPLHSISKLIQHEKWRNMFDFKVDIGLVKVKCQIIFNAYVKPIKIYTGLIKSGDEGVVSGWGLDGISFWQPKVLQYLNVRFISYAQCRKFEPNLSRTIVCTEKKFGYGTCLADSGSPLVKDDKLVGLVLYSLDLQCAHYFPDGYLFVQKFIKWIKNNIQGTQLID</sequence>
<dbReference type="SMART" id="SM00020">
    <property type="entry name" value="Tryp_SPc"/>
    <property type="match status" value="1"/>
</dbReference>
<dbReference type="InterPro" id="IPR050430">
    <property type="entry name" value="Peptidase_S1"/>
</dbReference>
<dbReference type="InterPro" id="IPR001314">
    <property type="entry name" value="Peptidase_S1A"/>
</dbReference>
<evidence type="ECO:0000256" key="3">
    <source>
        <dbReference type="ARBA" id="ARBA00022825"/>
    </source>
</evidence>
<evidence type="ECO:0000259" key="7">
    <source>
        <dbReference type="PROSITE" id="PS50240"/>
    </source>
</evidence>
<keyword evidence="6" id="KW-0732">Signal</keyword>
<reference evidence="9" key="2">
    <citation type="submission" date="2018-07" db="EMBL/GenBank/DDBJ databases">
        <authorList>
            <person name="Quirk P.G."/>
            <person name="Krulwich T.A."/>
        </authorList>
    </citation>
    <scope>NUCLEOTIDE SEQUENCE</scope>
</reference>
<dbReference type="PROSITE" id="PS50240">
    <property type="entry name" value="TRYPSIN_DOM"/>
    <property type="match status" value="1"/>
</dbReference>
<dbReference type="PRINTS" id="PR00722">
    <property type="entry name" value="CHYMOTRYPSIN"/>
</dbReference>
<dbReference type="GO" id="GO:0006508">
    <property type="term" value="P:proteolysis"/>
    <property type="evidence" value="ECO:0007669"/>
    <property type="project" value="UniProtKB-KW"/>
</dbReference>
<organism evidence="8">
    <name type="scientific">Culicoides sonorensis</name>
    <name type="common">Biting midge</name>
    <dbReference type="NCBI Taxonomy" id="179676"/>
    <lineage>
        <taxon>Eukaryota</taxon>
        <taxon>Metazoa</taxon>
        <taxon>Ecdysozoa</taxon>
        <taxon>Arthropoda</taxon>
        <taxon>Hexapoda</taxon>
        <taxon>Insecta</taxon>
        <taxon>Pterygota</taxon>
        <taxon>Neoptera</taxon>
        <taxon>Endopterygota</taxon>
        <taxon>Diptera</taxon>
        <taxon>Nematocera</taxon>
        <taxon>Chironomoidea</taxon>
        <taxon>Ceratopogonidae</taxon>
        <taxon>Ceratopogoninae</taxon>
        <taxon>Culicoides</taxon>
        <taxon>Monoculicoides</taxon>
    </lineage>
</organism>
<dbReference type="EMBL" id="UFQT01003403">
    <property type="protein sequence ID" value="SSX34969.1"/>
    <property type="molecule type" value="Genomic_DNA"/>
</dbReference>
<keyword evidence="3" id="KW-0720">Serine protease</keyword>
<dbReference type="PROSITE" id="PS00134">
    <property type="entry name" value="TRYPSIN_HIS"/>
    <property type="match status" value="1"/>
</dbReference>
<name>A0A336LFR6_CULSO</name>
<feature type="domain" description="Peptidase S1" evidence="7">
    <location>
        <begin position="28"/>
        <end position="250"/>
    </location>
</feature>
<feature type="chain" id="PRO_5033343116" evidence="6">
    <location>
        <begin position="21"/>
        <end position="256"/>
    </location>
</feature>
<evidence type="ECO:0000313" key="9">
    <source>
        <dbReference type="EMBL" id="SSX34969.1"/>
    </source>
</evidence>
<dbReference type="VEuPathDB" id="VectorBase:CSON008863"/>
<dbReference type="InterPro" id="IPR018114">
    <property type="entry name" value="TRYPSIN_HIS"/>
</dbReference>
<evidence type="ECO:0000256" key="4">
    <source>
        <dbReference type="ARBA" id="ARBA00023157"/>
    </source>
</evidence>
<dbReference type="EMBL" id="UFQS01003403">
    <property type="protein sequence ID" value="SSX15607.1"/>
    <property type="molecule type" value="Genomic_DNA"/>
</dbReference>
<keyword evidence="1" id="KW-0645">Protease</keyword>
<dbReference type="Gene3D" id="2.40.10.10">
    <property type="entry name" value="Trypsin-like serine proteases"/>
    <property type="match status" value="2"/>
</dbReference>
<evidence type="ECO:0000256" key="6">
    <source>
        <dbReference type="SAM" id="SignalP"/>
    </source>
</evidence>
<protein>
    <submittedName>
        <fullName evidence="8">CSON008863 protein</fullName>
    </submittedName>
</protein>
<evidence type="ECO:0000256" key="1">
    <source>
        <dbReference type="ARBA" id="ARBA00022670"/>
    </source>
</evidence>
<accession>A0A336LFR6</accession>
<evidence type="ECO:0000256" key="5">
    <source>
        <dbReference type="ARBA" id="ARBA00024195"/>
    </source>
</evidence>
<dbReference type="InterPro" id="IPR001254">
    <property type="entry name" value="Trypsin_dom"/>
</dbReference>
<feature type="signal peptide" evidence="6">
    <location>
        <begin position="1"/>
        <end position="20"/>
    </location>
</feature>
<dbReference type="OMA" id="LIFGEHI"/>
<dbReference type="GO" id="GO:0004252">
    <property type="term" value="F:serine-type endopeptidase activity"/>
    <property type="evidence" value="ECO:0007669"/>
    <property type="project" value="InterPro"/>
</dbReference>
<dbReference type="AlphaFoldDB" id="A0A336LFR6"/>
<proteinExistence type="inferred from homology"/>
<dbReference type="Pfam" id="PF00089">
    <property type="entry name" value="Trypsin"/>
    <property type="match status" value="1"/>
</dbReference>
<dbReference type="SUPFAM" id="SSF50494">
    <property type="entry name" value="Trypsin-like serine proteases"/>
    <property type="match status" value="1"/>
</dbReference>
<evidence type="ECO:0000256" key="2">
    <source>
        <dbReference type="ARBA" id="ARBA00022801"/>
    </source>
</evidence>
<keyword evidence="2" id="KW-0378">Hydrolase</keyword>
<keyword evidence="4" id="KW-1015">Disulfide bond</keyword>
<dbReference type="CDD" id="cd00190">
    <property type="entry name" value="Tryp_SPc"/>
    <property type="match status" value="1"/>
</dbReference>
<dbReference type="InterPro" id="IPR009003">
    <property type="entry name" value="Peptidase_S1_PA"/>
</dbReference>
<evidence type="ECO:0000313" key="8">
    <source>
        <dbReference type="EMBL" id="SSX15607.1"/>
    </source>
</evidence>
<gene>
    <name evidence="8" type="primary">CSON008863</name>
</gene>
<comment type="similarity">
    <text evidence="5">Belongs to the peptidase S1 family. CLIP subfamily.</text>
</comment>
<dbReference type="FunFam" id="2.40.10.10:FF:000068">
    <property type="entry name" value="transmembrane protease serine 2"/>
    <property type="match status" value="1"/>
</dbReference>
<dbReference type="PANTHER" id="PTHR24276:SF96">
    <property type="entry name" value="PEPTIDASE S1 DOMAIN-CONTAINING PROTEIN"/>
    <property type="match status" value="1"/>
</dbReference>
<reference evidence="8" key="1">
    <citation type="submission" date="2018-04" db="EMBL/GenBank/DDBJ databases">
        <authorList>
            <person name="Go L.Y."/>
            <person name="Mitchell J.A."/>
        </authorList>
    </citation>
    <scope>NUCLEOTIDE SEQUENCE</scope>
    <source>
        <tissue evidence="8">Whole organism</tissue>
    </source>
</reference>
<dbReference type="PANTHER" id="PTHR24276">
    <property type="entry name" value="POLYSERASE-RELATED"/>
    <property type="match status" value="1"/>
</dbReference>